<dbReference type="AlphaFoldDB" id="A0A2P5HN12"/>
<proteinExistence type="predicted"/>
<organism evidence="2 3">
    <name type="scientific">Diaporthe helianthi</name>
    <dbReference type="NCBI Taxonomy" id="158607"/>
    <lineage>
        <taxon>Eukaryota</taxon>
        <taxon>Fungi</taxon>
        <taxon>Dikarya</taxon>
        <taxon>Ascomycota</taxon>
        <taxon>Pezizomycotina</taxon>
        <taxon>Sordariomycetes</taxon>
        <taxon>Sordariomycetidae</taxon>
        <taxon>Diaporthales</taxon>
        <taxon>Diaporthaceae</taxon>
        <taxon>Diaporthe</taxon>
    </lineage>
</organism>
<keyword evidence="3" id="KW-1185">Reference proteome</keyword>
<gene>
    <name evidence="2" type="ORF">DHEL01_v209964</name>
</gene>
<evidence type="ECO:0000313" key="3">
    <source>
        <dbReference type="Proteomes" id="UP000094444"/>
    </source>
</evidence>
<dbReference type="InParanoid" id="A0A2P5HN12"/>
<evidence type="ECO:0000256" key="1">
    <source>
        <dbReference type="SAM" id="MobiDB-lite"/>
    </source>
</evidence>
<comment type="caution">
    <text evidence="2">The sequence shown here is derived from an EMBL/GenBank/DDBJ whole genome shotgun (WGS) entry which is preliminary data.</text>
</comment>
<reference evidence="2" key="1">
    <citation type="submission" date="2017-09" db="EMBL/GenBank/DDBJ databases">
        <title>Polyketide synthases of a Diaporthe helianthi virulent isolate.</title>
        <authorList>
            <person name="Baroncelli R."/>
        </authorList>
    </citation>
    <scope>NUCLEOTIDE SEQUENCE [LARGE SCALE GENOMIC DNA]</scope>
    <source>
        <strain evidence="2">7/96</strain>
    </source>
</reference>
<dbReference type="Proteomes" id="UP000094444">
    <property type="component" value="Unassembled WGS sequence"/>
</dbReference>
<evidence type="ECO:0000313" key="2">
    <source>
        <dbReference type="EMBL" id="POS71639.1"/>
    </source>
</evidence>
<sequence length="417" mass="46766">MPDTSVSSDELKHCRAAKSGRAKSGRTNSGRILTPPRLSSSSQSSDADADDDDDAAAAAASHEAIEQAYEAIWRSFCDLPVHENPRPTFYLKSQHSYERLYERLDEQEGLLQYFENSIRKSWDSNTGRLILDFMAPSPLHGILVGLIDDAIRVELDRISDTFPTLRPFRRKIITGGESRIRKPSRRRAPEFETCPDQQWLYSGARHPAFVLEVAYSQDGDDLDNKVTGFFKQLPGRVCNVLGIDVTYLQRGVRSRGSHSASVSLWTSHDEEDGGLRVRLALDKQVFRTDDGQAQPGDLILPFSLFVPSDIRTQLPDLGPEAHVCISFACLSDLVSDAEQQQRVCEATASPSPEPQRQRYKRVAFERADGTVAMVEQMLSKRRRVEPGGQASGEDLGRTRSQSRLDGQTRRSERVRWS</sequence>
<dbReference type="OrthoDB" id="3485856at2759"/>
<protein>
    <submittedName>
        <fullName evidence="2">Uncharacterized protein</fullName>
    </submittedName>
</protein>
<feature type="region of interest" description="Disordered" evidence="1">
    <location>
        <begin position="1"/>
        <end position="60"/>
    </location>
</feature>
<feature type="compositionally biased region" description="Basic residues" evidence="1">
    <location>
        <begin position="14"/>
        <end position="24"/>
    </location>
</feature>
<dbReference type="EMBL" id="MAVT02001211">
    <property type="protein sequence ID" value="POS71639.1"/>
    <property type="molecule type" value="Genomic_DNA"/>
</dbReference>
<feature type="compositionally biased region" description="Basic and acidic residues" evidence="1">
    <location>
        <begin position="406"/>
        <end position="417"/>
    </location>
</feature>
<accession>A0A2P5HN12</accession>
<feature type="region of interest" description="Disordered" evidence="1">
    <location>
        <begin position="377"/>
        <end position="417"/>
    </location>
</feature>
<name>A0A2P5HN12_DIAHE</name>